<dbReference type="Proteomes" id="UP000295706">
    <property type="component" value="Unassembled WGS sequence"/>
</dbReference>
<keyword evidence="3" id="KW-1185">Reference proteome</keyword>
<evidence type="ECO:0000313" key="2">
    <source>
        <dbReference type="EMBL" id="TDB67839.1"/>
    </source>
</evidence>
<dbReference type="OrthoDB" id="661524at2"/>
<dbReference type="EMBL" id="SMJU01000002">
    <property type="protein sequence ID" value="TDB67839.1"/>
    <property type="molecule type" value="Genomic_DNA"/>
</dbReference>
<accession>A0A4R4KMF0</accession>
<dbReference type="RefSeq" id="WP_132114223.1">
    <property type="nucleotide sequence ID" value="NZ_SMJU01000002.1"/>
</dbReference>
<name>A0A4R4KMF0_9BACT</name>
<proteinExistence type="predicted"/>
<comment type="caution">
    <text evidence="2">The sequence shown here is derived from an EMBL/GenBank/DDBJ whole genome shotgun (WGS) entry which is preliminary data.</text>
</comment>
<reference evidence="2 3" key="1">
    <citation type="submission" date="2019-02" db="EMBL/GenBank/DDBJ databases">
        <title>Arundinibacter roseus gen. nov., sp. nov., a new member of the family Cytophagaceae.</title>
        <authorList>
            <person name="Szuroczki S."/>
            <person name="Khayer B."/>
            <person name="Sproer C."/>
            <person name="Toumi M."/>
            <person name="Szabo A."/>
            <person name="Felfoldi T."/>
            <person name="Schumann P."/>
            <person name="Toth E."/>
        </authorList>
    </citation>
    <scope>NUCLEOTIDE SEQUENCE [LARGE SCALE GENOMIC DNA]</scope>
    <source>
        <strain evidence="2 3">DMA-k-7a</strain>
    </source>
</reference>
<sequence>MNLKKFTGEEGKLISAKEATTIINRFHEKKKKEGSKPKTYTEAQFFGNKQLAKLMQKEGCVGLRFYFGVSEDTEFSDHIVVVAVNEDGKDLTSTRIGLKDMPEDRGDALTGGPVCPHSCNP</sequence>
<organism evidence="2 3">
    <name type="scientific">Arundinibacter roseus</name>
    <dbReference type="NCBI Taxonomy" id="2070510"/>
    <lineage>
        <taxon>Bacteria</taxon>
        <taxon>Pseudomonadati</taxon>
        <taxon>Bacteroidota</taxon>
        <taxon>Cytophagia</taxon>
        <taxon>Cytophagales</taxon>
        <taxon>Spirosomataceae</taxon>
        <taxon>Arundinibacter</taxon>
    </lineage>
</organism>
<evidence type="ECO:0000256" key="1">
    <source>
        <dbReference type="SAM" id="MobiDB-lite"/>
    </source>
</evidence>
<evidence type="ECO:0000313" key="3">
    <source>
        <dbReference type="Proteomes" id="UP000295706"/>
    </source>
</evidence>
<protein>
    <submittedName>
        <fullName evidence="2">Uncharacterized protein</fullName>
    </submittedName>
</protein>
<dbReference type="AlphaFoldDB" id="A0A4R4KMF0"/>
<feature type="compositionally biased region" description="Basic and acidic residues" evidence="1">
    <location>
        <begin position="94"/>
        <end position="107"/>
    </location>
</feature>
<feature type="region of interest" description="Disordered" evidence="1">
    <location>
        <begin position="94"/>
        <end position="121"/>
    </location>
</feature>
<gene>
    <name evidence="2" type="ORF">EZE20_02640</name>
</gene>